<accession>A0A8D8U218</accession>
<comment type="similarity">
    <text evidence="1">Belongs to the Cyclase 1 superfamily.</text>
</comment>
<dbReference type="InterPro" id="IPR037175">
    <property type="entry name" value="KFase_sf"/>
</dbReference>
<dbReference type="AlphaFoldDB" id="A0A8D8U218"/>
<sequence length="136" mass="15574">MKSAFILFVGFLGVHFQNAFAFFGANTYRTFSFSRPTDLSFAIDENTVHWDSSQKVSTTRNEIYLPDSTYKSFNKVCFPEHGGTHLDAPSYITKNGRRVADIPIDSLIVSGKVPPFFFLIAFHDSWLLNKFNFHDF</sequence>
<dbReference type="SUPFAM" id="SSF102198">
    <property type="entry name" value="Putative cyclase"/>
    <property type="match status" value="1"/>
</dbReference>
<name>A0A8D8U218_9HEMI</name>
<dbReference type="EMBL" id="HBUF01335871">
    <property type="protein sequence ID" value="CAG6698033.1"/>
    <property type="molecule type" value="Transcribed_RNA"/>
</dbReference>
<dbReference type="InterPro" id="IPR007325">
    <property type="entry name" value="KFase/CYL"/>
</dbReference>
<dbReference type="Pfam" id="PF04199">
    <property type="entry name" value="Cyclase"/>
    <property type="match status" value="1"/>
</dbReference>
<organism evidence="2">
    <name type="scientific">Cacopsylla melanoneura</name>
    <dbReference type="NCBI Taxonomy" id="428564"/>
    <lineage>
        <taxon>Eukaryota</taxon>
        <taxon>Metazoa</taxon>
        <taxon>Ecdysozoa</taxon>
        <taxon>Arthropoda</taxon>
        <taxon>Hexapoda</taxon>
        <taxon>Insecta</taxon>
        <taxon>Pterygota</taxon>
        <taxon>Neoptera</taxon>
        <taxon>Paraneoptera</taxon>
        <taxon>Hemiptera</taxon>
        <taxon>Sternorrhyncha</taxon>
        <taxon>Psylloidea</taxon>
        <taxon>Psyllidae</taxon>
        <taxon>Psyllinae</taxon>
        <taxon>Cacopsylla</taxon>
    </lineage>
</organism>
<evidence type="ECO:0000313" key="2">
    <source>
        <dbReference type="EMBL" id="CAG6698033.1"/>
    </source>
</evidence>
<dbReference type="GO" id="GO:0019441">
    <property type="term" value="P:L-tryptophan catabolic process to kynurenine"/>
    <property type="evidence" value="ECO:0007669"/>
    <property type="project" value="InterPro"/>
</dbReference>
<proteinExistence type="inferred from homology"/>
<protein>
    <submittedName>
        <fullName evidence="2">Uncharacterized protein</fullName>
    </submittedName>
</protein>
<reference evidence="2" key="1">
    <citation type="submission" date="2021-05" db="EMBL/GenBank/DDBJ databases">
        <authorList>
            <person name="Alioto T."/>
            <person name="Alioto T."/>
            <person name="Gomez Garrido J."/>
        </authorList>
    </citation>
    <scope>NUCLEOTIDE SEQUENCE</scope>
</reference>
<dbReference type="GO" id="GO:0004061">
    <property type="term" value="F:arylformamidase activity"/>
    <property type="evidence" value="ECO:0007669"/>
    <property type="project" value="InterPro"/>
</dbReference>
<evidence type="ECO:0000256" key="1">
    <source>
        <dbReference type="ARBA" id="ARBA00007865"/>
    </source>
</evidence>
<dbReference type="Gene3D" id="3.50.30.50">
    <property type="entry name" value="Putative cyclase"/>
    <property type="match status" value="1"/>
</dbReference>